<accession>A0A0H5RWF2</accession>
<dbReference type="AlphaFoldDB" id="A0A0H5RWF2"/>
<sequence length="112" mass="12036">MRVSLQMPFLLSTTDNAKQRRRPGNRITVQPSLHNLLVIHRSADPSGWRHCCNAVTSQSPPFCSTASTSVFPSAPCPGSCTGQESGRTHLLIGMGNHPASLITFTTGLTSFV</sequence>
<evidence type="ECO:0000313" key="1">
    <source>
        <dbReference type="EMBL" id="CRZ13079.1"/>
    </source>
</evidence>
<dbReference type="EMBL" id="HACM01012637">
    <property type="protein sequence ID" value="CRZ13079.1"/>
    <property type="molecule type" value="Transcribed_RNA"/>
</dbReference>
<reference evidence="1" key="1">
    <citation type="submission" date="2015-04" db="EMBL/GenBank/DDBJ databases">
        <title>The genome sequence of the plant pathogenic Rhizarian Plasmodiophora brassicae reveals insights in its biotrophic life cycle and the origin of chitin synthesis.</title>
        <authorList>
            <person name="Schwelm A."/>
            <person name="Fogelqvist J."/>
            <person name="Knaust A."/>
            <person name="Julke S."/>
            <person name="Lilja T."/>
            <person name="Dhandapani V."/>
            <person name="Bonilla-Rosso G."/>
            <person name="Karlsson M."/>
            <person name="Shevchenko A."/>
            <person name="Choi S.R."/>
            <person name="Kim H.G."/>
            <person name="Park J.Y."/>
            <person name="Lim Y.P."/>
            <person name="Ludwig-Muller J."/>
            <person name="Dixelius C."/>
        </authorList>
    </citation>
    <scope>NUCLEOTIDE SEQUENCE</scope>
    <source>
        <tissue evidence="1">Potato root galls</tissue>
    </source>
</reference>
<protein>
    <submittedName>
        <fullName evidence="1">Uncharacterized protein</fullName>
    </submittedName>
</protein>
<name>A0A0H5RWF2_9EUKA</name>
<proteinExistence type="predicted"/>
<organism evidence="1">
    <name type="scientific">Spongospora subterranea</name>
    <dbReference type="NCBI Taxonomy" id="70186"/>
    <lineage>
        <taxon>Eukaryota</taxon>
        <taxon>Sar</taxon>
        <taxon>Rhizaria</taxon>
        <taxon>Endomyxa</taxon>
        <taxon>Phytomyxea</taxon>
        <taxon>Plasmodiophorida</taxon>
        <taxon>Plasmodiophoridae</taxon>
        <taxon>Spongospora</taxon>
    </lineage>
</organism>